<dbReference type="EMBL" id="MH645904">
    <property type="protein sequence ID" value="AXQ66740.1"/>
    <property type="molecule type" value="Genomic_DNA"/>
</dbReference>
<reference evidence="1 2" key="1">
    <citation type="submission" date="2018-07" db="EMBL/GenBank/DDBJ databases">
        <title>Sequencing of PG07.</title>
        <authorList>
            <person name="Ding T."/>
        </authorList>
    </citation>
    <scope>NUCLEOTIDE SEQUENCE [LARGE SCALE GENOMIC DNA]</scope>
</reference>
<protein>
    <submittedName>
        <fullName evidence="1">Uncharacterized protein</fullName>
    </submittedName>
</protein>
<dbReference type="KEGG" id="vg:54999465"/>
<name>A0A385E4N4_9CAUD</name>
<organism evidence="1 2">
    <name type="scientific">Vibrio phage vB_VpS_PG07</name>
    <dbReference type="NCBI Taxonomy" id="2301664"/>
    <lineage>
        <taxon>Viruses</taxon>
        <taxon>Duplodnaviria</taxon>
        <taxon>Heunggongvirae</taxon>
        <taxon>Uroviricota</taxon>
        <taxon>Caudoviricetes</taxon>
        <taxon>Demerecviridae</taxon>
        <taxon>Pogseptimavirus</taxon>
        <taxon>Pogseptimavirus PG07</taxon>
    </lineage>
</organism>
<proteinExistence type="predicted"/>
<evidence type="ECO:0000313" key="2">
    <source>
        <dbReference type="Proteomes" id="UP000263435"/>
    </source>
</evidence>
<dbReference type="Proteomes" id="UP000263435">
    <property type="component" value="Segment"/>
</dbReference>
<keyword evidence="2" id="KW-1185">Reference proteome</keyword>
<dbReference type="GeneID" id="54999465"/>
<evidence type="ECO:0000313" key="1">
    <source>
        <dbReference type="EMBL" id="AXQ66740.1"/>
    </source>
</evidence>
<accession>A0A385E4N4</accession>
<dbReference type="RefSeq" id="YP_009808562.1">
    <property type="nucleotide sequence ID" value="NC_048041.1"/>
</dbReference>
<sequence length="120" mass="13889">MKFFNYEALYLLALGNSEVMVKLFEDYVADNTGHDVLNGDNFILNPQVVTQNPYNLTYQQRAEYLGLCSLRNYQTYATTGYTDLNMAYVPEYIEPNVVKSNPLIRINKTELIFIEESICH</sequence>